<dbReference type="Gene3D" id="3.40.50.720">
    <property type="entry name" value="NAD(P)-binding Rossmann-like Domain"/>
    <property type="match status" value="1"/>
</dbReference>
<dbReference type="AlphaFoldDB" id="A0A549TC02"/>
<dbReference type="PANTHER" id="PTHR24321">
    <property type="entry name" value="DEHYDROGENASES, SHORT CHAIN"/>
    <property type="match status" value="1"/>
</dbReference>
<evidence type="ECO:0000256" key="1">
    <source>
        <dbReference type="ARBA" id="ARBA00006484"/>
    </source>
</evidence>
<dbReference type="EMBL" id="VJMG01000021">
    <property type="protein sequence ID" value="TRL39425.1"/>
    <property type="molecule type" value="Genomic_DNA"/>
</dbReference>
<dbReference type="Proteomes" id="UP000316801">
    <property type="component" value="Unassembled WGS sequence"/>
</dbReference>
<dbReference type="SUPFAM" id="SSF51735">
    <property type="entry name" value="NAD(P)-binding Rossmann-fold domains"/>
    <property type="match status" value="1"/>
</dbReference>
<dbReference type="FunFam" id="3.40.50.720:FF:000084">
    <property type="entry name" value="Short-chain dehydrogenase reductase"/>
    <property type="match status" value="1"/>
</dbReference>
<comment type="similarity">
    <text evidence="1">Belongs to the short-chain dehydrogenases/reductases (SDR) family.</text>
</comment>
<organism evidence="3 4">
    <name type="scientific">Rhizobium straminoryzae</name>
    <dbReference type="NCBI Taxonomy" id="1387186"/>
    <lineage>
        <taxon>Bacteria</taxon>
        <taxon>Pseudomonadati</taxon>
        <taxon>Pseudomonadota</taxon>
        <taxon>Alphaproteobacteria</taxon>
        <taxon>Hyphomicrobiales</taxon>
        <taxon>Rhizobiaceae</taxon>
        <taxon>Rhizobium/Agrobacterium group</taxon>
        <taxon>Rhizobium</taxon>
    </lineage>
</organism>
<dbReference type="RefSeq" id="WP_143125004.1">
    <property type="nucleotide sequence ID" value="NZ_VJMG01000021.1"/>
</dbReference>
<gene>
    <name evidence="3" type="ORF">FNA46_09800</name>
</gene>
<dbReference type="PRINTS" id="PR00080">
    <property type="entry name" value="SDRFAMILY"/>
</dbReference>
<keyword evidence="4" id="KW-1185">Reference proteome</keyword>
<sequence length="249" mass="24728">MGLLQGKVAIISGASSGIGRAAALLFAREGAAVVLNARGIGGLERVADDIRQAGGKARILAGDAGMAETQDALVAAAEADFGGLDIAFNNAGTVGAARPLAELTPDEWRHTLTANLTAAFLASRAQIPAMLRRGGGSIVFTSSFVGTSVGLPGMAAYAAAKAGLMGLVKGITADYGAQQIRANALLPGGTDTGMAGTQAQKDWAASLHAVKRIARPEEIAAAALFLAGPGASFVTGSALFADGGNAAVK</sequence>
<proteinExistence type="inferred from homology"/>
<dbReference type="PANTHER" id="PTHR24321:SF8">
    <property type="entry name" value="ESTRADIOL 17-BETA-DEHYDROGENASE 8-RELATED"/>
    <property type="match status" value="1"/>
</dbReference>
<dbReference type="InterPro" id="IPR002347">
    <property type="entry name" value="SDR_fam"/>
</dbReference>
<name>A0A549TC02_9HYPH</name>
<evidence type="ECO:0000313" key="3">
    <source>
        <dbReference type="EMBL" id="TRL39425.1"/>
    </source>
</evidence>
<keyword evidence="2" id="KW-0560">Oxidoreductase</keyword>
<dbReference type="GO" id="GO:0016491">
    <property type="term" value="F:oxidoreductase activity"/>
    <property type="evidence" value="ECO:0007669"/>
    <property type="project" value="UniProtKB-KW"/>
</dbReference>
<evidence type="ECO:0000256" key="2">
    <source>
        <dbReference type="ARBA" id="ARBA00023002"/>
    </source>
</evidence>
<reference evidence="3 4" key="1">
    <citation type="submission" date="2019-07" db="EMBL/GenBank/DDBJ databases">
        <title>Ln-dependent methylotrophs.</title>
        <authorList>
            <person name="Tani A."/>
        </authorList>
    </citation>
    <scope>NUCLEOTIDE SEQUENCE [LARGE SCALE GENOMIC DNA]</scope>
    <source>
        <strain evidence="3 4">SM12</strain>
    </source>
</reference>
<accession>A0A549TC02</accession>
<protein>
    <submittedName>
        <fullName evidence="3">SDR family oxidoreductase</fullName>
    </submittedName>
</protein>
<dbReference type="Pfam" id="PF13561">
    <property type="entry name" value="adh_short_C2"/>
    <property type="match status" value="1"/>
</dbReference>
<comment type="caution">
    <text evidence="3">The sequence shown here is derived from an EMBL/GenBank/DDBJ whole genome shotgun (WGS) entry which is preliminary data.</text>
</comment>
<dbReference type="CDD" id="cd05233">
    <property type="entry name" value="SDR_c"/>
    <property type="match status" value="1"/>
</dbReference>
<evidence type="ECO:0000313" key="4">
    <source>
        <dbReference type="Proteomes" id="UP000316801"/>
    </source>
</evidence>
<dbReference type="InterPro" id="IPR036291">
    <property type="entry name" value="NAD(P)-bd_dom_sf"/>
</dbReference>
<dbReference type="NCBIfam" id="NF005681">
    <property type="entry name" value="PRK07478.1"/>
    <property type="match status" value="1"/>
</dbReference>
<dbReference type="PRINTS" id="PR00081">
    <property type="entry name" value="GDHRDH"/>
</dbReference>